<comment type="subcellular location">
    <subcellularLocation>
        <location evidence="1 6">Secreted</location>
    </subcellularLocation>
</comment>
<keyword evidence="3 6" id="KW-0713">Self-incompatibility</keyword>
<comment type="similarity">
    <text evidence="2 6">Belongs to the plant self-incompatibility (S1) protein family.</text>
</comment>
<feature type="signal peptide" evidence="6">
    <location>
        <begin position="1"/>
        <end position="28"/>
    </location>
</feature>
<organism evidence="7 8">
    <name type="scientific">Malus baccata</name>
    <name type="common">Siberian crab apple</name>
    <name type="synonym">Pyrus baccata</name>
    <dbReference type="NCBI Taxonomy" id="106549"/>
    <lineage>
        <taxon>Eukaryota</taxon>
        <taxon>Viridiplantae</taxon>
        <taxon>Streptophyta</taxon>
        <taxon>Embryophyta</taxon>
        <taxon>Tracheophyta</taxon>
        <taxon>Spermatophyta</taxon>
        <taxon>Magnoliopsida</taxon>
        <taxon>eudicotyledons</taxon>
        <taxon>Gunneridae</taxon>
        <taxon>Pentapetalae</taxon>
        <taxon>rosids</taxon>
        <taxon>fabids</taxon>
        <taxon>Rosales</taxon>
        <taxon>Rosaceae</taxon>
        <taxon>Amygdaloideae</taxon>
        <taxon>Maleae</taxon>
        <taxon>Malus</taxon>
    </lineage>
</organism>
<evidence type="ECO:0000256" key="4">
    <source>
        <dbReference type="ARBA" id="ARBA00022525"/>
    </source>
</evidence>
<protein>
    <recommendedName>
        <fullName evidence="6">S-protein homolog</fullName>
    </recommendedName>
</protein>
<accession>A0A540KVF2</accession>
<proteinExistence type="inferred from homology"/>
<dbReference type="Proteomes" id="UP000315295">
    <property type="component" value="Unassembled WGS sequence"/>
</dbReference>
<name>A0A540KVF2_MALBA</name>
<dbReference type="EMBL" id="VIEB01000919">
    <property type="protein sequence ID" value="TQD78204.1"/>
    <property type="molecule type" value="Genomic_DNA"/>
</dbReference>
<feature type="chain" id="PRO_5025090260" description="S-protein homolog" evidence="6">
    <location>
        <begin position="29"/>
        <end position="136"/>
    </location>
</feature>
<dbReference type="GO" id="GO:0060320">
    <property type="term" value="P:rejection of self pollen"/>
    <property type="evidence" value="ECO:0007669"/>
    <property type="project" value="UniProtKB-KW"/>
</dbReference>
<dbReference type="PANTHER" id="PTHR31232:SF43">
    <property type="entry name" value="S-PROTEIN HOMOLOG 29-RELATED"/>
    <property type="match status" value="1"/>
</dbReference>
<evidence type="ECO:0000256" key="1">
    <source>
        <dbReference type="ARBA" id="ARBA00004613"/>
    </source>
</evidence>
<evidence type="ECO:0000256" key="3">
    <source>
        <dbReference type="ARBA" id="ARBA00022471"/>
    </source>
</evidence>
<gene>
    <name evidence="7" type="ORF">C1H46_036230</name>
</gene>
<keyword evidence="4 6" id="KW-0964">Secreted</keyword>
<evidence type="ECO:0000256" key="5">
    <source>
        <dbReference type="ARBA" id="ARBA00022729"/>
    </source>
</evidence>
<comment type="caution">
    <text evidence="7">The sequence shown here is derived from an EMBL/GenBank/DDBJ whole genome shotgun (WGS) entry which is preliminary data.</text>
</comment>
<dbReference type="AlphaFoldDB" id="A0A540KVF2"/>
<dbReference type="InterPro" id="IPR010264">
    <property type="entry name" value="Self-incomp_S1"/>
</dbReference>
<dbReference type="GO" id="GO:0005576">
    <property type="term" value="C:extracellular region"/>
    <property type="evidence" value="ECO:0007669"/>
    <property type="project" value="UniProtKB-SubCell"/>
</dbReference>
<sequence>MSPSFTATCALPLMLMLPVVYVTTVAEASYPLKKITVRINNTLENNQELTVHCKSGNDDLGPHNLLPKNTYEFSFKRNFFQPKTLFYCTFQWPEDQFKLHYFDIYDQKRDDCSKCFWEIYQFGACLYGNCKRWNNS</sequence>
<evidence type="ECO:0000313" key="8">
    <source>
        <dbReference type="Proteomes" id="UP000315295"/>
    </source>
</evidence>
<evidence type="ECO:0000256" key="6">
    <source>
        <dbReference type="RuleBase" id="RU367044"/>
    </source>
</evidence>
<dbReference type="Pfam" id="PF05938">
    <property type="entry name" value="Self-incomp_S1"/>
    <property type="match status" value="1"/>
</dbReference>
<keyword evidence="5 6" id="KW-0732">Signal</keyword>
<reference evidence="7 8" key="1">
    <citation type="journal article" date="2019" name="G3 (Bethesda)">
        <title>Sequencing of a Wild Apple (Malus baccata) Genome Unravels the Differences Between Cultivated and Wild Apple Species Regarding Disease Resistance and Cold Tolerance.</title>
        <authorList>
            <person name="Chen X."/>
        </authorList>
    </citation>
    <scope>NUCLEOTIDE SEQUENCE [LARGE SCALE GENOMIC DNA]</scope>
    <source>
        <strain evidence="8">cv. Shandingzi</strain>
        <tissue evidence="7">Leaves</tissue>
    </source>
</reference>
<evidence type="ECO:0000313" key="7">
    <source>
        <dbReference type="EMBL" id="TQD78204.1"/>
    </source>
</evidence>
<dbReference type="PANTHER" id="PTHR31232">
    <property type="match status" value="1"/>
</dbReference>
<keyword evidence="8" id="KW-1185">Reference proteome</keyword>
<evidence type="ECO:0000256" key="2">
    <source>
        <dbReference type="ARBA" id="ARBA00005581"/>
    </source>
</evidence>